<accession>A0A2R6NXT6</accession>
<feature type="compositionally biased region" description="Basic and acidic residues" evidence="1">
    <location>
        <begin position="1"/>
        <end position="14"/>
    </location>
</feature>
<dbReference type="EMBL" id="MLYV02000694">
    <property type="protein sequence ID" value="PSR79485.1"/>
    <property type="molecule type" value="Genomic_DNA"/>
</dbReference>
<dbReference type="Proteomes" id="UP000186601">
    <property type="component" value="Unassembled WGS sequence"/>
</dbReference>
<evidence type="ECO:0000313" key="2">
    <source>
        <dbReference type="EMBL" id="PSR79485.1"/>
    </source>
</evidence>
<keyword evidence="3" id="KW-1185">Reference proteome</keyword>
<gene>
    <name evidence="2" type="ORF">PHLCEN_2v7010</name>
</gene>
<feature type="region of interest" description="Disordered" evidence="1">
    <location>
        <begin position="1"/>
        <end position="60"/>
    </location>
</feature>
<feature type="compositionally biased region" description="Basic and acidic residues" evidence="1">
    <location>
        <begin position="50"/>
        <end position="60"/>
    </location>
</feature>
<reference evidence="2 3" key="1">
    <citation type="submission" date="2018-02" db="EMBL/GenBank/DDBJ databases">
        <title>Genome sequence of the basidiomycete white-rot fungus Phlebia centrifuga.</title>
        <authorList>
            <person name="Granchi Z."/>
            <person name="Peng M."/>
            <person name="de Vries R.P."/>
            <person name="Hilden K."/>
            <person name="Makela M.R."/>
            <person name="Grigoriev I."/>
            <person name="Riley R."/>
        </authorList>
    </citation>
    <scope>NUCLEOTIDE SEQUENCE [LARGE SCALE GENOMIC DNA]</scope>
    <source>
        <strain evidence="2 3">FBCC195</strain>
    </source>
</reference>
<dbReference type="AlphaFoldDB" id="A0A2R6NXT6"/>
<organism evidence="2 3">
    <name type="scientific">Hermanssonia centrifuga</name>
    <dbReference type="NCBI Taxonomy" id="98765"/>
    <lineage>
        <taxon>Eukaryota</taxon>
        <taxon>Fungi</taxon>
        <taxon>Dikarya</taxon>
        <taxon>Basidiomycota</taxon>
        <taxon>Agaricomycotina</taxon>
        <taxon>Agaricomycetes</taxon>
        <taxon>Polyporales</taxon>
        <taxon>Meruliaceae</taxon>
        <taxon>Hermanssonia</taxon>
    </lineage>
</organism>
<proteinExistence type="predicted"/>
<protein>
    <submittedName>
        <fullName evidence="2">Uncharacterized protein</fullName>
    </submittedName>
</protein>
<sequence>MEEPYLRWKSENHEQNLQPPSPEPTVLKGRGLPDERGHVSASPGTFPTAGKREAGRAFCV</sequence>
<name>A0A2R6NXT6_9APHY</name>
<evidence type="ECO:0000256" key="1">
    <source>
        <dbReference type="SAM" id="MobiDB-lite"/>
    </source>
</evidence>
<comment type="caution">
    <text evidence="2">The sequence shown here is derived from an EMBL/GenBank/DDBJ whole genome shotgun (WGS) entry which is preliminary data.</text>
</comment>
<evidence type="ECO:0000313" key="3">
    <source>
        <dbReference type="Proteomes" id="UP000186601"/>
    </source>
</evidence>